<feature type="compositionally biased region" description="Gly residues" evidence="2">
    <location>
        <begin position="1218"/>
        <end position="1230"/>
    </location>
</feature>
<evidence type="ECO:0000259" key="4">
    <source>
        <dbReference type="Pfam" id="PF02922"/>
    </source>
</evidence>
<dbReference type="GO" id="GO:0051060">
    <property type="term" value="F:pullulanase activity"/>
    <property type="evidence" value="ECO:0007669"/>
    <property type="project" value="InterPro"/>
</dbReference>
<evidence type="ECO:0000256" key="1">
    <source>
        <dbReference type="ARBA" id="ARBA00008061"/>
    </source>
</evidence>
<dbReference type="GO" id="GO:0005975">
    <property type="term" value="P:carbohydrate metabolic process"/>
    <property type="evidence" value="ECO:0007669"/>
    <property type="project" value="InterPro"/>
</dbReference>
<dbReference type="InterPro" id="IPR024561">
    <property type="entry name" value="Pullul_strch_C"/>
</dbReference>
<dbReference type="RefSeq" id="WP_095977606.1">
    <property type="nucleotide sequence ID" value="NZ_CP022163.1"/>
</dbReference>
<dbReference type="EMBL" id="CP022163">
    <property type="protein sequence ID" value="ATB28977.1"/>
    <property type="molecule type" value="Genomic_DNA"/>
</dbReference>
<feature type="compositionally biased region" description="Low complexity" evidence="2">
    <location>
        <begin position="1201"/>
        <end position="1217"/>
    </location>
</feature>
<feature type="compositionally biased region" description="Gly residues" evidence="2">
    <location>
        <begin position="1111"/>
        <end position="1124"/>
    </location>
</feature>
<name>A0A250ICX9_9BACT</name>
<dbReference type="InterPro" id="IPR004193">
    <property type="entry name" value="Glyco_hydro_13_N"/>
</dbReference>
<dbReference type="SUPFAM" id="SSF51445">
    <property type="entry name" value="(Trans)glycosidases"/>
    <property type="match status" value="1"/>
</dbReference>
<dbReference type="NCBIfam" id="TIGR02103">
    <property type="entry name" value="pullul_strch"/>
    <property type="match status" value="1"/>
</dbReference>
<comment type="similarity">
    <text evidence="1">Belongs to the glycosyl hydrolase 13 family.</text>
</comment>
<dbReference type="InterPro" id="IPR054409">
    <property type="entry name" value="X25_BaPul-like"/>
</dbReference>
<dbReference type="Gene3D" id="3.20.20.80">
    <property type="entry name" value="Glycosidases"/>
    <property type="match status" value="1"/>
</dbReference>
<dbReference type="Pfam" id="PF02922">
    <property type="entry name" value="CBM_48"/>
    <property type="match status" value="1"/>
</dbReference>
<protein>
    <submittedName>
        <fullName evidence="8">Neopullulanase / Maltodextrin glucosidase</fullName>
    </submittedName>
</protein>
<evidence type="ECO:0000256" key="3">
    <source>
        <dbReference type="SAM" id="SignalP"/>
    </source>
</evidence>
<dbReference type="PANTHER" id="PTHR43002">
    <property type="entry name" value="GLYCOGEN DEBRANCHING ENZYME"/>
    <property type="match status" value="1"/>
</dbReference>
<dbReference type="Gene3D" id="2.60.40.1180">
    <property type="entry name" value="Golgi alpha-mannosidase II"/>
    <property type="match status" value="1"/>
</dbReference>
<feature type="region of interest" description="Disordered" evidence="2">
    <location>
        <begin position="1101"/>
        <end position="1230"/>
    </location>
</feature>
<feature type="domain" description="Amylopullulanase X25" evidence="7">
    <location>
        <begin position="127"/>
        <end position="219"/>
    </location>
</feature>
<dbReference type="OrthoDB" id="9800174at2"/>
<evidence type="ECO:0000313" key="8">
    <source>
        <dbReference type="EMBL" id="ATB28977.1"/>
    </source>
</evidence>
<dbReference type="InterPro" id="IPR011839">
    <property type="entry name" value="Pullul_strch"/>
</dbReference>
<feature type="domain" description="Alpha-1,6-glucosidases pullulanase-type C-terminal" evidence="5">
    <location>
        <begin position="939"/>
        <end position="1099"/>
    </location>
</feature>
<dbReference type="CDD" id="cd11341">
    <property type="entry name" value="AmyAc_Pullulanase_LD-like"/>
    <property type="match status" value="1"/>
</dbReference>
<feature type="compositionally biased region" description="Gly residues" evidence="2">
    <location>
        <begin position="1186"/>
        <end position="1200"/>
    </location>
</feature>
<feature type="chain" id="PRO_5012603213" evidence="3">
    <location>
        <begin position="31"/>
        <end position="1252"/>
    </location>
</feature>
<dbReference type="Proteomes" id="UP000217289">
    <property type="component" value="Chromosome"/>
</dbReference>
<accession>A0A250ICX9</accession>
<evidence type="ECO:0000259" key="5">
    <source>
        <dbReference type="Pfam" id="PF11852"/>
    </source>
</evidence>
<dbReference type="Gene3D" id="2.60.40.10">
    <property type="entry name" value="Immunoglobulins"/>
    <property type="match status" value="3"/>
</dbReference>
<gene>
    <name evidence="8" type="ORF">MEBOL_002426</name>
</gene>
<dbReference type="KEGG" id="mbd:MEBOL_002426"/>
<dbReference type="InterPro" id="IPR014756">
    <property type="entry name" value="Ig_E-set"/>
</dbReference>
<feature type="domain" description="Glycoside hydrolase family 13 N-terminal" evidence="4">
    <location>
        <begin position="359"/>
        <end position="444"/>
    </location>
</feature>
<feature type="compositionally biased region" description="Low complexity" evidence="2">
    <location>
        <begin position="1148"/>
        <end position="1166"/>
    </location>
</feature>
<proteinExistence type="inferred from homology"/>
<dbReference type="InterPro" id="IPR013783">
    <property type="entry name" value="Ig-like_fold"/>
</dbReference>
<evidence type="ECO:0000313" key="9">
    <source>
        <dbReference type="Proteomes" id="UP000217289"/>
    </source>
</evidence>
<dbReference type="CDD" id="cd12962">
    <property type="entry name" value="X25_BaPul_like"/>
    <property type="match status" value="1"/>
</dbReference>
<dbReference type="CDD" id="cd02860">
    <property type="entry name" value="E_set_Pullulanase"/>
    <property type="match status" value="1"/>
</dbReference>
<dbReference type="InterPro" id="IPR017853">
    <property type="entry name" value="GH"/>
</dbReference>
<dbReference type="Pfam" id="PF11852">
    <property type="entry name" value="Pullul_strch_C"/>
    <property type="match status" value="1"/>
</dbReference>
<dbReference type="Pfam" id="PF17967">
    <property type="entry name" value="Pullulanase_N2"/>
    <property type="match status" value="1"/>
</dbReference>
<sequence length="1252" mass="132043">MILSSPPLGRRRARALLGALVFASAGSALAAPSDVSLVGSVCASGEPCSALTFDAGDKAWQGSFALPAGTHTFRAAVTEDGATSIYGQGGAKDGAAFTLELSTPQTVKFYYDDKSHWITTRYNSVIAVAPGSFQSELGCPGDWQPDCLGSWLKDPDGDGVYTFSTTELPAGSYEGKVAINESWDENYGAGGAPSGANIGFSVPSAGLPVIFTYDSTSHVLNIEVVGAPKGDIQLRRAHWVSGDLLVWEPSVTIPATATFALHYDPSGAMSLGPAGISGGQSIPLTRETVGLPPQLAEKFPHLVGKPVFRIADEDLFKVKDILKGQVALSLVDADQNMLDATGVQLPGVLDELYANDAALGVTWNGAEPTFRLWAPTARNVTLRLYNDATTTFWSSLPMTLDATTGVWSTVGGTLLKGHYYLYEVEVYVPSLKAVVKNLVTDPYSVSLSLNSTRSQLVDLADASLAPTGWSSLVKPALAAPEDIVLYELHVRDFSIHDNTVPAPKRGTFLAFTEANSNGMKHLRGLAAKGLTHVHLLPAFDIATIEEDRTKQQEPSGDLASFAPDSEQQQAAVVAVKDLDGFNWGYDPFHYTVPEGSYAVEPNGSARILEFRQMVKALSDSGLRVVMDVVYNHTAFGGQADKSVLDRVVPGYYQRLNADGNVETSTCCQNTASEHAMFEKLMVDSLVTWAKFYKVDGFRFDLMGHHMKSNMLKVQAKLAALTQAKDGVDGSRIYLYGEGWDFGEVTNNARGVNATQLNMSGTGIGTFSDRLRDAARGGGPFSGLQEQGFISGLWDDPNSATSGSAEDQRQRLLHYMDQIRVGLAGNLRDYSFMNKDGTVVTGAEVDYNGQPTGYTSDPQEVITYVSAHDNETLFDAVQFKASASADMDARVRMHNMGLSLVALGQGIPFFHAGDELLRSKSLDRNSYNSGDWFNTLDFTYASNNWGVGLPPEADNKDNWPTMRSLLANPALKPGPAHIRRALEHFGEVLSIRKSAALFRLRTAADIQEHVHFLNTGPSQIPGLLVMNIRNEDATDGITDAVVFFNANKEQQVFHIADYAGRSMQPHPALQASTDPVLQGATFQSSGDFIVPGRTTAVFVNTYVPPEDAGTPDAGGGIDAGPGPGEDAGTPDDAGTDTDGGTPDAGGDAGTPDDAGTDADGGTTPDAGGEIDAGPGGDAGTPDDAGTRDGGGSAPGDDGGTEPGADAGPGNDGGTAPDGPGQGGCGGCAGSGGGSFGGLALLLGGLLRSRRRQA</sequence>
<evidence type="ECO:0000256" key="2">
    <source>
        <dbReference type="SAM" id="MobiDB-lite"/>
    </source>
</evidence>
<feature type="signal peptide" evidence="3">
    <location>
        <begin position="1"/>
        <end position="30"/>
    </location>
</feature>
<dbReference type="AlphaFoldDB" id="A0A250ICX9"/>
<dbReference type="SUPFAM" id="SSF81296">
    <property type="entry name" value="E set domains"/>
    <property type="match status" value="2"/>
</dbReference>
<dbReference type="InterPro" id="IPR040671">
    <property type="entry name" value="Pullulanase_N2"/>
</dbReference>
<reference evidence="8 9" key="1">
    <citation type="submission" date="2017-06" db="EMBL/GenBank/DDBJ databases">
        <authorList>
            <person name="Kim H.J."/>
            <person name="Triplett B.A."/>
        </authorList>
    </citation>
    <scope>NUCLEOTIDE SEQUENCE [LARGE SCALE GENOMIC DNA]</scope>
    <source>
        <strain evidence="8 9">DSM 14713</strain>
    </source>
</reference>
<dbReference type="SUPFAM" id="SSF51011">
    <property type="entry name" value="Glycosyl hydrolase domain"/>
    <property type="match status" value="1"/>
</dbReference>
<organism evidence="8 9">
    <name type="scientific">Melittangium boletus DSM 14713</name>
    <dbReference type="NCBI Taxonomy" id="1294270"/>
    <lineage>
        <taxon>Bacteria</taxon>
        <taxon>Pseudomonadati</taxon>
        <taxon>Myxococcota</taxon>
        <taxon>Myxococcia</taxon>
        <taxon>Myxococcales</taxon>
        <taxon>Cystobacterineae</taxon>
        <taxon>Archangiaceae</taxon>
        <taxon>Melittangium</taxon>
    </lineage>
</organism>
<dbReference type="Gene3D" id="2.60.40.1130">
    <property type="entry name" value="Rab geranylgeranyltransferase alpha-subunit, insert domain"/>
    <property type="match status" value="1"/>
</dbReference>
<feature type="compositionally biased region" description="Low complexity" evidence="2">
    <location>
        <begin position="1125"/>
        <end position="1140"/>
    </location>
</feature>
<evidence type="ECO:0000259" key="6">
    <source>
        <dbReference type="Pfam" id="PF17967"/>
    </source>
</evidence>
<evidence type="ECO:0000259" key="7">
    <source>
        <dbReference type="Pfam" id="PF22058"/>
    </source>
</evidence>
<keyword evidence="9" id="KW-1185">Reference proteome</keyword>
<dbReference type="Pfam" id="PF22058">
    <property type="entry name" value="X25_BaPul_like"/>
    <property type="match status" value="1"/>
</dbReference>
<feature type="domain" description="Pullulanase N2" evidence="6">
    <location>
        <begin position="236"/>
        <end position="351"/>
    </location>
</feature>
<dbReference type="InterPro" id="IPR013780">
    <property type="entry name" value="Glyco_hydro_b"/>
</dbReference>
<keyword evidence="3" id="KW-0732">Signal</keyword>